<feature type="transmembrane region" description="Helical" evidence="7">
    <location>
        <begin position="55"/>
        <end position="72"/>
    </location>
</feature>
<dbReference type="Proteomes" id="UP001629246">
    <property type="component" value="Unassembled WGS sequence"/>
</dbReference>
<evidence type="ECO:0000256" key="1">
    <source>
        <dbReference type="ARBA" id="ARBA00004651"/>
    </source>
</evidence>
<keyword evidence="10" id="KW-1185">Reference proteome</keyword>
<comment type="caution">
    <text evidence="9">The sequence shown here is derived from an EMBL/GenBank/DDBJ whole genome shotgun (WGS) entry which is preliminary data.</text>
</comment>
<dbReference type="EMBL" id="JAQQFM010000002">
    <property type="protein sequence ID" value="MFL9923563.1"/>
    <property type="molecule type" value="Genomic_DNA"/>
</dbReference>
<keyword evidence="5 7" id="KW-1133">Transmembrane helix</keyword>
<evidence type="ECO:0000313" key="9">
    <source>
        <dbReference type="EMBL" id="MFL9923563.1"/>
    </source>
</evidence>
<dbReference type="RefSeq" id="WP_408155325.1">
    <property type="nucleotide sequence ID" value="NZ_JAQQFM010000002.1"/>
</dbReference>
<dbReference type="InterPro" id="IPR035906">
    <property type="entry name" value="MetI-like_sf"/>
</dbReference>
<feature type="transmembrane region" description="Helical" evidence="7">
    <location>
        <begin position="321"/>
        <end position="341"/>
    </location>
</feature>
<evidence type="ECO:0000256" key="5">
    <source>
        <dbReference type="ARBA" id="ARBA00022989"/>
    </source>
</evidence>
<keyword evidence="3" id="KW-1003">Cell membrane</keyword>
<evidence type="ECO:0000313" key="10">
    <source>
        <dbReference type="Proteomes" id="UP001629246"/>
    </source>
</evidence>
<evidence type="ECO:0000259" key="8">
    <source>
        <dbReference type="PROSITE" id="PS50928"/>
    </source>
</evidence>
<reference evidence="9 10" key="1">
    <citation type="journal article" date="2024" name="Chem. Sci.">
        <title>Discovery of megapolipeptins by genome mining of a Burkholderiales bacteria collection.</title>
        <authorList>
            <person name="Paulo B.S."/>
            <person name="Recchia M.J.J."/>
            <person name="Lee S."/>
            <person name="Fergusson C.H."/>
            <person name="Romanowski S.B."/>
            <person name="Hernandez A."/>
            <person name="Krull N."/>
            <person name="Liu D.Y."/>
            <person name="Cavanagh H."/>
            <person name="Bos A."/>
            <person name="Gray C.A."/>
            <person name="Murphy B.T."/>
            <person name="Linington R.G."/>
            <person name="Eustaquio A.S."/>
        </authorList>
    </citation>
    <scope>NUCLEOTIDE SEQUENCE [LARGE SCALE GENOMIC DNA]</scope>
    <source>
        <strain evidence="9 10">RL21-008-BIB-A</strain>
    </source>
</reference>
<dbReference type="PROSITE" id="PS50928">
    <property type="entry name" value="ABC_TM1"/>
    <property type="match status" value="1"/>
</dbReference>
<dbReference type="PANTHER" id="PTHR43386">
    <property type="entry name" value="OLIGOPEPTIDE TRANSPORT SYSTEM PERMEASE PROTEIN APPC"/>
    <property type="match status" value="1"/>
</dbReference>
<dbReference type="InterPro" id="IPR050366">
    <property type="entry name" value="BP-dependent_transpt_permease"/>
</dbReference>
<accession>A0ABW9A727</accession>
<feature type="transmembrane region" description="Helical" evidence="7">
    <location>
        <begin position="346"/>
        <end position="365"/>
    </location>
</feature>
<feature type="domain" description="ABC transmembrane type-1" evidence="8">
    <location>
        <begin position="207"/>
        <end position="398"/>
    </location>
</feature>
<gene>
    <name evidence="9" type="ORF">PQR62_04760</name>
</gene>
<dbReference type="Gene3D" id="1.10.3720.10">
    <property type="entry name" value="MetI-like"/>
    <property type="match status" value="1"/>
</dbReference>
<feature type="transmembrane region" description="Helical" evidence="7">
    <location>
        <begin position="211"/>
        <end position="239"/>
    </location>
</feature>
<evidence type="ECO:0000256" key="2">
    <source>
        <dbReference type="ARBA" id="ARBA00022448"/>
    </source>
</evidence>
<dbReference type="InterPro" id="IPR025966">
    <property type="entry name" value="OppC_N"/>
</dbReference>
<dbReference type="InterPro" id="IPR000515">
    <property type="entry name" value="MetI-like"/>
</dbReference>
<name>A0ABW9A727_9BURK</name>
<evidence type="ECO:0000256" key="7">
    <source>
        <dbReference type="RuleBase" id="RU363032"/>
    </source>
</evidence>
<keyword evidence="4 7" id="KW-0812">Transmembrane</keyword>
<feature type="transmembrane region" description="Helical" evidence="7">
    <location>
        <begin position="273"/>
        <end position="290"/>
    </location>
</feature>
<feature type="transmembrane region" description="Helical" evidence="7">
    <location>
        <begin position="377"/>
        <end position="401"/>
    </location>
</feature>
<evidence type="ECO:0000256" key="3">
    <source>
        <dbReference type="ARBA" id="ARBA00022475"/>
    </source>
</evidence>
<dbReference type="CDD" id="cd06261">
    <property type="entry name" value="TM_PBP2"/>
    <property type="match status" value="1"/>
</dbReference>
<comment type="subcellular location">
    <subcellularLocation>
        <location evidence="1 7">Cell membrane</location>
        <topology evidence="1 7">Multi-pass membrane protein</topology>
    </subcellularLocation>
</comment>
<protein>
    <submittedName>
        <fullName evidence="9">ABC transporter permease</fullName>
    </submittedName>
</protein>
<keyword evidence="2 7" id="KW-0813">Transport</keyword>
<dbReference type="SUPFAM" id="SSF161098">
    <property type="entry name" value="MetI-like"/>
    <property type="match status" value="1"/>
</dbReference>
<keyword evidence="6 7" id="KW-0472">Membrane</keyword>
<sequence length="410" mass="43561">MTYLKNLFSFSSRGLGVVGINADAGLADNPAGVDERLSGAGLWQQAWHRLLGDRVGVISLAIVAAYLLLLALSGSGLVAGDWDDEVAVAYAPPSFLTQPAADAVAAKAGNPVQYGDASPALPGDNPRDPLRNILRELRAEHGKPASGTILSDADYYGVVDPLRQELAEIRKGMAQQAGAVAGARHEQLLFGADKWGHDIIKKTIKGAQTSIVVGLVAALLAVALGTLFGAVSGYFGGWVDDLFNWFYNVFTAIPYLLLVLAVAAVLQQKGTGAIVLILGLTGWTGTYRLMRAEYIKHKSREYVMAAQAIGASHASRLFTHIFPNVSHVVLVQLSILVVGFIKSEVVLSFLGFGVPVGSVSWGSMLNEAQNELILGKWWQMVAASVAMAVLVTAFSLLTDALRDALDPKLK</sequence>
<evidence type="ECO:0000256" key="4">
    <source>
        <dbReference type="ARBA" id="ARBA00022692"/>
    </source>
</evidence>
<evidence type="ECO:0000256" key="6">
    <source>
        <dbReference type="ARBA" id="ARBA00023136"/>
    </source>
</evidence>
<organism evidence="9 10">
    <name type="scientific">Herbaspirillum lusitanum</name>
    <dbReference type="NCBI Taxonomy" id="213312"/>
    <lineage>
        <taxon>Bacteria</taxon>
        <taxon>Pseudomonadati</taxon>
        <taxon>Pseudomonadota</taxon>
        <taxon>Betaproteobacteria</taxon>
        <taxon>Burkholderiales</taxon>
        <taxon>Oxalobacteraceae</taxon>
        <taxon>Herbaspirillum</taxon>
    </lineage>
</organism>
<dbReference type="Pfam" id="PF12911">
    <property type="entry name" value="OppC_N"/>
    <property type="match status" value="1"/>
</dbReference>
<proteinExistence type="inferred from homology"/>
<dbReference type="Pfam" id="PF00528">
    <property type="entry name" value="BPD_transp_1"/>
    <property type="match status" value="1"/>
</dbReference>
<dbReference type="PANTHER" id="PTHR43386:SF1">
    <property type="entry name" value="D,D-DIPEPTIDE TRANSPORT SYSTEM PERMEASE PROTEIN DDPC-RELATED"/>
    <property type="match status" value="1"/>
</dbReference>
<feature type="transmembrane region" description="Helical" evidence="7">
    <location>
        <begin position="245"/>
        <end position="266"/>
    </location>
</feature>
<comment type="similarity">
    <text evidence="7">Belongs to the binding-protein-dependent transport system permease family.</text>
</comment>